<evidence type="ECO:0000256" key="4">
    <source>
        <dbReference type="ARBA" id="ARBA00022597"/>
    </source>
</evidence>
<dbReference type="EMBL" id="CP017080">
    <property type="protein sequence ID" value="AOH53580.1"/>
    <property type="molecule type" value="Genomic_DNA"/>
</dbReference>
<evidence type="ECO:0000313" key="17">
    <source>
        <dbReference type="Proteomes" id="UP000077926"/>
    </source>
</evidence>
<dbReference type="PROSITE" id="PS51093">
    <property type="entry name" value="PTS_EIIA_TYPE_1"/>
    <property type="match status" value="1"/>
</dbReference>
<dbReference type="RefSeq" id="WP_064466944.1">
    <property type="nucleotide sequence ID" value="NZ_CP017080.1"/>
</dbReference>
<comment type="subcellular location">
    <subcellularLocation>
        <location evidence="1">Cell membrane</location>
        <topology evidence="1">Multi-pass membrane protein</topology>
    </subcellularLocation>
</comment>
<evidence type="ECO:0000256" key="7">
    <source>
        <dbReference type="ARBA" id="ARBA00022692"/>
    </source>
</evidence>
<evidence type="ECO:0000259" key="14">
    <source>
        <dbReference type="PROSITE" id="PS51098"/>
    </source>
</evidence>
<feature type="transmembrane region" description="Helical" evidence="12">
    <location>
        <begin position="146"/>
        <end position="167"/>
    </location>
</feature>
<evidence type="ECO:0000313" key="16">
    <source>
        <dbReference type="EMBL" id="AOH53580.1"/>
    </source>
</evidence>
<evidence type="ECO:0000256" key="1">
    <source>
        <dbReference type="ARBA" id="ARBA00004651"/>
    </source>
</evidence>
<dbReference type="SUPFAM" id="SSF51261">
    <property type="entry name" value="Duplicated hybrid motif"/>
    <property type="match status" value="1"/>
</dbReference>
<feature type="transmembrane region" description="Helical" evidence="12">
    <location>
        <begin position="353"/>
        <end position="375"/>
    </location>
</feature>
<dbReference type="CDD" id="cd00212">
    <property type="entry name" value="PTS_IIB_glc"/>
    <property type="match status" value="1"/>
</dbReference>
<dbReference type="KEGG" id="bmur:ABE28_004390"/>
<dbReference type="PANTHER" id="PTHR30175:SF1">
    <property type="entry name" value="PTS SYSTEM ARBUTIN-, CELLOBIOSE-, AND SALICIN-SPECIFIC EIIBC COMPONENT-RELATED"/>
    <property type="match status" value="1"/>
</dbReference>
<evidence type="ECO:0000256" key="5">
    <source>
        <dbReference type="ARBA" id="ARBA00022679"/>
    </source>
</evidence>
<evidence type="ECO:0000256" key="9">
    <source>
        <dbReference type="ARBA" id="ARBA00022989"/>
    </source>
</evidence>
<dbReference type="InterPro" id="IPR013013">
    <property type="entry name" value="PTS_EIIC_1"/>
</dbReference>
<evidence type="ECO:0000259" key="15">
    <source>
        <dbReference type="PROSITE" id="PS51103"/>
    </source>
</evidence>
<evidence type="ECO:0000256" key="3">
    <source>
        <dbReference type="ARBA" id="ARBA00022475"/>
    </source>
</evidence>
<dbReference type="NCBIfam" id="TIGR01995">
    <property type="entry name" value="PTS-II-ABC-beta"/>
    <property type="match status" value="1"/>
</dbReference>
<keyword evidence="6" id="KW-0598">Phosphotransferase system</keyword>
<gene>
    <name evidence="16" type="ORF">ABE28_004390</name>
</gene>
<feature type="domain" description="PTS EIIA type-1" evidence="13">
    <location>
        <begin position="491"/>
        <end position="595"/>
    </location>
</feature>
<dbReference type="Pfam" id="PF00358">
    <property type="entry name" value="PTS_EIIA_1"/>
    <property type="match status" value="1"/>
</dbReference>
<sequence length="621" mass="66085">MDNKQLGNRIVQLVGGEGNINSLVHCATRLRFKLNDRQKADKEELRKIADVLTVVEKGGQFQVVIGNKVGKVYTEIMNDHNIHNEDSANEKETIEKVGVMAKSFEYISGTFSPLIPALAGAGMIKALLAILDILNLIDINGTTYAVLNAASSGLFYFLPIFVAISAAKKLNANPFVGGAIAAGLVDPNFTALLKADGQVSFMDIPLIVTDYSSTVFPLLIAMAVYAPLERFVKKRTPDTIQLFFIPMVGILVMVPLTALVFGPFAQYISLAIGAAVTYLVAKSAILTGVIIASIWPILVILGVHWGVVPIMIDNYSRGGDIIGPITAASTFAQMGIAFGIFLRAGKNKELRSLSFAATLSGLFAGVSEPILYGIVLRYKKLIPLLLVAGSIGGAIVATFNVRVFGFVFNSLLTIPAYSPTLGYILGIGASFLSATILAFVFGTEGKKKVAADKAEKAIEDKSSKTVAALDKTYDLSAPLKGEVMPLENVDDAVFSSGAMGKGVAIEPAEGMVSAPFDGNVVTLFPTKHAIGLISENGVEVLIHIGLDTVQLGGKYFDAHVEAGSAVKKGDKLVTFDIEGIKKAGYKATTPVIVTNTAEYLDVVQTKSRFVTLEEPILTIVK</sequence>
<dbReference type="InterPro" id="IPR001127">
    <property type="entry name" value="PTS_EIIA_1_perm"/>
</dbReference>
<feature type="transmembrane region" description="Helical" evidence="12">
    <location>
        <begin position="381"/>
        <end position="408"/>
    </location>
</feature>
<dbReference type="STRING" id="264697.ABE28_004390"/>
<keyword evidence="17" id="KW-1185">Reference proteome</keyword>
<dbReference type="Pfam" id="PF02378">
    <property type="entry name" value="PTS_EIIC"/>
    <property type="match status" value="1"/>
</dbReference>
<dbReference type="CDD" id="cd00210">
    <property type="entry name" value="PTS_IIA_glc"/>
    <property type="match status" value="1"/>
</dbReference>
<dbReference type="SUPFAM" id="SSF55604">
    <property type="entry name" value="Glucose permease domain IIB"/>
    <property type="match status" value="1"/>
</dbReference>
<evidence type="ECO:0000256" key="8">
    <source>
        <dbReference type="ARBA" id="ARBA00022777"/>
    </source>
</evidence>
<dbReference type="FunFam" id="3.30.1360.60:FF:000001">
    <property type="entry name" value="PTS system glucose-specific IIBC component PtsG"/>
    <property type="match status" value="1"/>
</dbReference>
<dbReference type="InterPro" id="IPR018113">
    <property type="entry name" value="PTrfase_EIIB_Cys"/>
</dbReference>
<dbReference type="GO" id="GO:0009401">
    <property type="term" value="P:phosphoenolpyruvate-dependent sugar phosphotransferase system"/>
    <property type="evidence" value="ECO:0007669"/>
    <property type="project" value="UniProtKB-KW"/>
</dbReference>
<keyword evidence="5" id="KW-0808">Transferase</keyword>
<dbReference type="PROSITE" id="PS51098">
    <property type="entry name" value="PTS_EIIB_TYPE_1"/>
    <property type="match status" value="1"/>
</dbReference>
<keyword evidence="7 12" id="KW-0812">Transmembrane</keyword>
<dbReference type="InterPro" id="IPR036878">
    <property type="entry name" value="Glu_permease_IIB"/>
</dbReference>
<keyword evidence="9 12" id="KW-1133">Transmembrane helix</keyword>
<dbReference type="InterPro" id="IPR003352">
    <property type="entry name" value="PTS_EIIC"/>
</dbReference>
<feature type="transmembrane region" description="Helical" evidence="12">
    <location>
        <begin position="211"/>
        <end position="228"/>
    </location>
</feature>
<protein>
    <submittedName>
        <fullName evidence="16">PTS beta-glucoside transporter subunit EIIBCA</fullName>
    </submittedName>
</protein>
<organism evidence="16 17">
    <name type="scientific">Peribacillus muralis</name>
    <dbReference type="NCBI Taxonomy" id="264697"/>
    <lineage>
        <taxon>Bacteria</taxon>
        <taxon>Bacillati</taxon>
        <taxon>Bacillota</taxon>
        <taxon>Bacilli</taxon>
        <taxon>Bacillales</taxon>
        <taxon>Bacillaceae</taxon>
        <taxon>Peribacillus</taxon>
    </lineage>
</organism>
<feature type="transmembrane region" description="Helical" evidence="12">
    <location>
        <begin position="420"/>
        <end position="441"/>
    </location>
</feature>
<feature type="transmembrane region" description="Helical" evidence="12">
    <location>
        <begin position="321"/>
        <end position="341"/>
    </location>
</feature>
<reference evidence="16 17" key="1">
    <citation type="submission" date="2016-08" db="EMBL/GenBank/DDBJ databases">
        <title>Complete genome sequence of Bacillus muralis G25-68, a strain with toxicity to nematodes.</title>
        <authorList>
            <person name="Zheng Z."/>
        </authorList>
    </citation>
    <scope>NUCLEOTIDE SEQUENCE [LARGE SCALE GENOMIC DNA]</scope>
    <source>
        <strain evidence="16 17">G25-68</strain>
    </source>
</reference>
<evidence type="ECO:0000256" key="12">
    <source>
        <dbReference type="SAM" id="Phobius"/>
    </source>
</evidence>
<dbReference type="InterPro" id="IPR050558">
    <property type="entry name" value="PTS_Sugar-Specific_Components"/>
</dbReference>
<dbReference type="GO" id="GO:0005886">
    <property type="term" value="C:plasma membrane"/>
    <property type="evidence" value="ECO:0007669"/>
    <property type="project" value="UniProtKB-SubCell"/>
</dbReference>
<dbReference type="AlphaFoldDB" id="A0A1B3XK39"/>
<dbReference type="NCBIfam" id="TIGR00830">
    <property type="entry name" value="PTBA"/>
    <property type="match status" value="1"/>
</dbReference>
<feature type="domain" description="PTS EIIC type-1" evidence="15">
    <location>
        <begin position="105"/>
        <end position="455"/>
    </location>
</feature>
<keyword evidence="8" id="KW-0418">Kinase</keyword>
<keyword evidence="3" id="KW-1003">Cell membrane</keyword>
<dbReference type="PROSITE" id="PS51103">
    <property type="entry name" value="PTS_EIIC_TYPE_1"/>
    <property type="match status" value="1"/>
</dbReference>
<dbReference type="Proteomes" id="UP000077926">
    <property type="component" value="Chromosome"/>
</dbReference>
<feature type="active site" description="Phosphocysteine intermediate; for EIIB activity" evidence="11">
    <location>
        <position position="26"/>
    </location>
</feature>
<dbReference type="InterPro" id="IPR001996">
    <property type="entry name" value="PTS_IIB_1"/>
</dbReference>
<dbReference type="GO" id="GO:0016301">
    <property type="term" value="F:kinase activity"/>
    <property type="evidence" value="ECO:0007669"/>
    <property type="project" value="UniProtKB-KW"/>
</dbReference>
<feature type="transmembrane region" description="Helical" evidence="12">
    <location>
        <begin position="114"/>
        <end position="134"/>
    </location>
</feature>
<dbReference type="Gene3D" id="2.70.70.10">
    <property type="entry name" value="Glucose Permease (Domain IIA)"/>
    <property type="match status" value="1"/>
</dbReference>
<dbReference type="FunFam" id="2.70.70.10:FF:000001">
    <property type="entry name" value="PTS system glucose-specific IIA component"/>
    <property type="match status" value="1"/>
</dbReference>
<dbReference type="OrthoDB" id="9769191at2"/>
<evidence type="ECO:0000256" key="10">
    <source>
        <dbReference type="ARBA" id="ARBA00023136"/>
    </source>
</evidence>
<dbReference type="InterPro" id="IPR011055">
    <property type="entry name" value="Dup_hybrid_motif"/>
</dbReference>
<keyword evidence="4" id="KW-0762">Sugar transport</keyword>
<dbReference type="PROSITE" id="PS01035">
    <property type="entry name" value="PTS_EIIB_TYPE_1_CYS"/>
    <property type="match status" value="1"/>
</dbReference>
<dbReference type="GO" id="GO:0008982">
    <property type="term" value="F:protein-N(PI)-phosphohistidine-sugar phosphotransferase activity"/>
    <property type="evidence" value="ECO:0007669"/>
    <property type="project" value="InterPro"/>
</dbReference>
<evidence type="ECO:0000259" key="13">
    <source>
        <dbReference type="PROSITE" id="PS51093"/>
    </source>
</evidence>
<dbReference type="PROSITE" id="PS00371">
    <property type="entry name" value="PTS_EIIA_TYPE_1_HIS"/>
    <property type="match status" value="1"/>
</dbReference>
<feature type="transmembrane region" description="Helical" evidence="12">
    <location>
        <begin position="240"/>
        <end position="258"/>
    </location>
</feature>
<keyword evidence="2" id="KW-0813">Transport</keyword>
<dbReference type="InterPro" id="IPR011297">
    <property type="entry name" value="PTS_IIABC_b_glu"/>
</dbReference>
<evidence type="ECO:0000256" key="6">
    <source>
        <dbReference type="ARBA" id="ARBA00022683"/>
    </source>
</evidence>
<keyword evidence="10 12" id="KW-0472">Membrane</keyword>
<evidence type="ECO:0000256" key="11">
    <source>
        <dbReference type="PROSITE-ProRule" id="PRU00421"/>
    </source>
</evidence>
<evidence type="ECO:0000256" key="2">
    <source>
        <dbReference type="ARBA" id="ARBA00022448"/>
    </source>
</evidence>
<feature type="domain" description="PTS EIIB type-1" evidence="14">
    <location>
        <begin position="4"/>
        <end position="86"/>
    </location>
</feature>
<dbReference type="Gene3D" id="3.30.1360.60">
    <property type="entry name" value="Glucose permease domain IIB"/>
    <property type="match status" value="1"/>
</dbReference>
<accession>A0A1B3XK39</accession>
<dbReference type="Pfam" id="PF00367">
    <property type="entry name" value="PTS_EIIB"/>
    <property type="match status" value="1"/>
</dbReference>
<dbReference type="PANTHER" id="PTHR30175">
    <property type="entry name" value="PHOSPHOTRANSFERASE SYSTEM TRANSPORT PROTEIN"/>
    <property type="match status" value="1"/>
</dbReference>
<proteinExistence type="predicted"/>
<name>A0A1B3XK39_9BACI</name>
<feature type="transmembrane region" description="Helical" evidence="12">
    <location>
        <begin position="288"/>
        <end position="309"/>
    </location>
</feature>